<dbReference type="Pfam" id="PF20150">
    <property type="entry name" value="2EXR"/>
    <property type="match status" value="1"/>
</dbReference>
<sequence>MEPRNLIIRSDHPKNFTRPLQYFRSSNPVPSVLHICREARMEALSFYVVAFTNGSNPRFTWTNFQFDTINITEWDLCKLSQLDKSRMRQMIVESISAEYFHGECRGEFTDMANLSRLEIISAESLYAWANLIGSMRRLLIVNFKDMPGYTSSTSEKALDDLVKARLANPEVHVGNTVVLLCHMKPYGLANGFERMWIYYAFLLDVKLASVRPDASRSILLDCPSGARFKDVMAAIDTTDFSHLDILPDEENRFPPIRETARRLLDIGMTDSYDSEQVIKGQGSFTRMISDLGWTVNNIKTKLTKDELKTVKDESDRADEALMLAKSRRYFELSNFMWGSLNELDGIKVETSTGPWGEVIDWEKTIAKSSLPKEEAKARIEEFKDWYYEADPNAAGHRGPLRSMKKAYNMQMRVSCGS</sequence>
<proteinExistence type="predicted"/>
<dbReference type="Proteomes" id="UP000664132">
    <property type="component" value="Unassembled WGS sequence"/>
</dbReference>
<dbReference type="InterPro" id="IPR045518">
    <property type="entry name" value="2EXR"/>
</dbReference>
<reference evidence="2" key="1">
    <citation type="submission" date="2021-02" db="EMBL/GenBank/DDBJ databases">
        <title>Genome sequence Cadophora malorum strain M34.</title>
        <authorList>
            <person name="Stefanovic E."/>
            <person name="Vu D."/>
            <person name="Scully C."/>
            <person name="Dijksterhuis J."/>
            <person name="Roader J."/>
            <person name="Houbraken J."/>
        </authorList>
    </citation>
    <scope>NUCLEOTIDE SEQUENCE</scope>
    <source>
        <strain evidence="2">M34</strain>
    </source>
</reference>
<dbReference type="EMBL" id="JAFJYH010000167">
    <property type="protein sequence ID" value="KAG4417014.1"/>
    <property type="molecule type" value="Genomic_DNA"/>
</dbReference>
<keyword evidence="3" id="KW-1185">Reference proteome</keyword>
<organism evidence="2 3">
    <name type="scientific">Cadophora malorum</name>
    <dbReference type="NCBI Taxonomy" id="108018"/>
    <lineage>
        <taxon>Eukaryota</taxon>
        <taxon>Fungi</taxon>
        <taxon>Dikarya</taxon>
        <taxon>Ascomycota</taxon>
        <taxon>Pezizomycotina</taxon>
        <taxon>Leotiomycetes</taxon>
        <taxon>Helotiales</taxon>
        <taxon>Ploettnerulaceae</taxon>
        <taxon>Cadophora</taxon>
    </lineage>
</organism>
<protein>
    <recommendedName>
        <fullName evidence="1">2EXR domain-containing protein</fullName>
    </recommendedName>
</protein>
<name>A0A8H7WA09_9HELO</name>
<feature type="domain" description="2EXR" evidence="1">
    <location>
        <begin position="8"/>
        <end position="69"/>
    </location>
</feature>
<comment type="caution">
    <text evidence="2">The sequence shown here is derived from an EMBL/GenBank/DDBJ whole genome shotgun (WGS) entry which is preliminary data.</text>
</comment>
<gene>
    <name evidence="2" type="ORF">IFR04_009855</name>
</gene>
<dbReference type="OrthoDB" id="3473305at2759"/>
<accession>A0A8H7WA09</accession>
<evidence type="ECO:0000259" key="1">
    <source>
        <dbReference type="Pfam" id="PF20150"/>
    </source>
</evidence>
<evidence type="ECO:0000313" key="2">
    <source>
        <dbReference type="EMBL" id="KAG4417014.1"/>
    </source>
</evidence>
<evidence type="ECO:0000313" key="3">
    <source>
        <dbReference type="Proteomes" id="UP000664132"/>
    </source>
</evidence>
<dbReference type="AlphaFoldDB" id="A0A8H7WA09"/>